<evidence type="ECO:0000256" key="1">
    <source>
        <dbReference type="ARBA" id="ARBA00004123"/>
    </source>
</evidence>
<dbReference type="PANTHER" id="PTHR37534:SF25">
    <property type="entry name" value="ZN(II)2CYS6 TRANSCRIPTION FACTOR (EUROFUNG)"/>
    <property type="match status" value="1"/>
</dbReference>
<keyword evidence="3" id="KW-0805">Transcription regulation</keyword>
<protein>
    <recommendedName>
        <fullName evidence="9">Zn(2)-C6 fungal-type domain-containing protein</fullName>
    </recommendedName>
</protein>
<accession>A0AA40AIS7</accession>
<dbReference type="Gene3D" id="4.10.240.10">
    <property type="entry name" value="Zn(2)-C6 fungal-type DNA-binding domain"/>
    <property type="match status" value="1"/>
</dbReference>
<dbReference type="GO" id="GO:0045944">
    <property type="term" value="P:positive regulation of transcription by RNA polymerase II"/>
    <property type="evidence" value="ECO:0007669"/>
    <property type="project" value="TreeGrafter"/>
</dbReference>
<feature type="compositionally biased region" description="Low complexity" evidence="7">
    <location>
        <begin position="90"/>
        <end position="101"/>
    </location>
</feature>
<dbReference type="GO" id="GO:0000976">
    <property type="term" value="F:transcription cis-regulatory region binding"/>
    <property type="evidence" value="ECO:0007669"/>
    <property type="project" value="TreeGrafter"/>
</dbReference>
<keyword evidence="8" id="KW-0472">Membrane</keyword>
<dbReference type="CDD" id="cd00067">
    <property type="entry name" value="GAL4"/>
    <property type="match status" value="1"/>
</dbReference>
<evidence type="ECO:0000313" key="10">
    <source>
        <dbReference type="EMBL" id="KAK0716624.1"/>
    </source>
</evidence>
<dbReference type="InterPro" id="IPR001138">
    <property type="entry name" value="Zn2Cys6_DnaBD"/>
</dbReference>
<evidence type="ECO:0000256" key="7">
    <source>
        <dbReference type="SAM" id="MobiDB-lite"/>
    </source>
</evidence>
<dbReference type="GO" id="GO:0000981">
    <property type="term" value="F:DNA-binding transcription factor activity, RNA polymerase II-specific"/>
    <property type="evidence" value="ECO:0007669"/>
    <property type="project" value="InterPro"/>
</dbReference>
<dbReference type="GO" id="GO:0005634">
    <property type="term" value="C:nucleus"/>
    <property type="evidence" value="ECO:0007669"/>
    <property type="project" value="UniProtKB-SubCell"/>
</dbReference>
<dbReference type="PROSITE" id="PS50048">
    <property type="entry name" value="ZN2_CY6_FUNGAL_2"/>
    <property type="match status" value="1"/>
</dbReference>
<keyword evidence="2" id="KW-0862">Zinc</keyword>
<evidence type="ECO:0000256" key="2">
    <source>
        <dbReference type="ARBA" id="ARBA00022833"/>
    </source>
</evidence>
<feature type="domain" description="Zn(2)-C6 fungal-type" evidence="9">
    <location>
        <begin position="9"/>
        <end position="39"/>
    </location>
</feature>
<dbReference type="Pfam" id="PF00172">
    <property type="entry name" value="Zn_clus"/>
    <property type="match status" value="1"/>
</dbReference>
<organism evidence="10 11">
    <name type="scientific">Apiosordaria backusii</name>
    <dbReference type="NCBI Taxonomy" id="314023"/>
    <lineage>
        <taxon>Eukaryota</taxon>
        <taxon>Fungi</taxon>
        <taxon>Dikarya</taxon>
        <taxon>Ascomycota</taxon>
        <taxon>Pezizomycotina</taxon>
        <taxon>Sordariomycetes</taxon>
        <taxon>Sordariomycetidae</taxon>
        <taxon>Sordariales</taxon>
        <taxon>Lasiosphaeriaceae</taxon>
        <taxon>Apiosordaria</taxon>
    </lineage>
</organism>
<evidence type="ECO:0000256" key="4">
    <source>
        <dbReference type="ARBA" id="ARBA00023125"/>
    </source>
</evidence>
<evidence type="ECO:0000256" key="8">
    <source>
        <dbReference type="SAM" id="Phobius"/>
    </source>
</evidence>
<feature type="region of interest" description="Disordered" evidence="7">
    <location>
        <begin position="116"/>
        <end position="144"/>
    </location>
</feature>
<dbReference type="Proteomes" id="UP001172159">
    <property type="component" value="Unassembled WGS sequence"/>
</dbReference>
<dbReference type="SUPFAM" id="SSF57701">
    <property type="entry name" value="Zn2/Cys6 DNA-binding domain"/>
    <property type="match status" value="1"/>
</dbReference>
<evidence type="ECO:0000256" key="6">
    <source>
        <dbReference type="ARBA" id="ARBA00023242"/>
    </source>
</evidence>
<evidence type="ECO:0000256" key="5">
    <source>
        <dbReference type="ARBA" id="ARBA00023163"/>
    </source>
</evidence>
<keyword evidence="6" id="KW-0539">Nucleus</keyword>
<feature type="compositionally biased region" description="Low complexity" evidence="7">
    <location>
        <begin position="70"/>
        <end position="83"/>
    </location>
</feature>
<dbReference type="EMBL" id="JAUKTV010000014">
    <property type="protein sequence ID" value="KAK0716624.1"/>
    <property type="molecule type" value="Genomic_DNA"/>
</dbReference>
<dbReference type="AlphaFoldDB" id="A0AA40AIS7"/>
<dbReference type="InterPro" id="IPR021858">
    <property type="entry name" value="Fun_TF"/>
</dbReference>
<feature type="compositionally biased region" description="Polar residues" evidence="7">
    <location>
        <begin position="116"/>
        <end position="128"/>
    </location>
</feature>
<evidence type="ECO:0000313" key="11">
    <source>
        <dbReference type="Proteomes" id="UP001172159"/>
    </source>
</evidence>
<dbReference type="PROSITE" id="PS00463">
    <property type="entry name" value="ZN2_CY6_FUNGAL_1"/>
    <property type="match status" value="1"/>
</dbReference>
<feature type="region of interest" description="Disordered" evidence="7">
    <location>
        <begin position="50"/>
        <end position="102"/>
    </location>
</feature>
<dbReference type="Pfam" id="PF11951">
    <property type="entry name" value="Fungal_trans_2"/>
    <property type="match status" value="1"/>
</dbReference>
<keyword evidence="5" id="KW-0804">Transcription</keyword>
<evidence type="ECO:0000259" key="9">
    <source>
        <dbReference type="PROSITE" id="PS50048"/>
    </source>
</evidence>
<reference evidence="10" key="1">
    <citation type="submission" date="2023-06" db="EMBL/GenBank/DDBJ databases">
        <title>Genome-scale phylogeny and comparative genomics of the fungal order Sordariales.</title>
        <authorList>
            <consortium name="Lawrence Berkeley National Laboratory"/>
            <person name="Hensen N."/>
            <person name="Bonometti L."/>
            <person name="Westerberg I."/>
            <person name="Brannstrom I.O."/>
            <person name="Guillou S."/>
            <person name="Cros-Aarteil S."/>
            <person name="Calhoun S."/>
            <person name="Haridas S."/>
            <person name="Kuo A."/>
            <person name="Mondo S."/>
            <person name="Pangilinan J."/>
            <person name="Riley R."/>
            <person name="Labutti K."/>
            <person name="Andreopoulos B."/>
            <person name="Lipzen A."/>
            <person name="Chen C."/>
            <person name="Yanf M."/>
            <person name="Daum C."/>
            <person name="Ng V."/>
            <person name="Clum A."/>
            <person name="Steindorff A."/>
            <person name="Ohm R."/>
            <person name="Martin F."/>
            <person name="Silar P."/>
            <person name="Natvig D."/>
            <person name="Lalanne C."/>
            <person name="Gautier V."/>
            <person name="Ament-Velasquez S.L."/>
            <person name="Kruys A."/>
            <person name="Hutchinson M.I."/>
            <person name="Powell A.J."/>
            <person name="Barry K."/>
            <person name="Miller A.N."/>
            <person name="Grigoriev I.V."/>
            <person name="Debuchy R."/>
            <person name="Gladieux P."/>
            <person name="Thoren M.H."/>
            <person name="Johannesson H."/>
        </authorList>
    </citation>
    <scope>NUCLEOTIDE SEQUENCE</scope>
    <source>
        <strain evidence="10">CBS 540.89</strain>
    </source>
</reference>
<comment type="subcellular location">
    <subcellularLocation>
        <location evidence="1">Nucleus</location>
    </subcellularLocation>
</comment>
<comment type="caution">
    <text evidence="10">The sequence shown here is derived from an EMBL/GenBank/DDBJ whole genome shotgun (WGS) entry which is preliminary data.</text>
</comment>
<keyword evidence="4" id="KW-0238">DNA-binding</keyword>
<sequence length="518" mass="57287">MGKLRSREGCLTCRSRHVKCDETRPICGNCRNSNRDCRQPERQEAQIRFHDMRRRASRFKTPEGIQAAVSSSSSNSSRSPSSLVRRDSEGSGSTLVTGSVSPPFTGPPISIAQLLQPQSASPEFQVSSPWPPAVDPATPDNPLPKALTRHEAALLRYYTAHLSRWLDCTDASRQFTLRIPALATACPVLLEAIMSFAARHAGDAEAANLAHERCIAMLIVLLDSEQVADDDVLLCAIVILRVFEQMTALGNGSDQERHLAGCSALLRACQGPCVDPSAPGLRDAAFWVYMRQCLYNACINQQAPNVDFSLTLLPIPSPGSADTLRSETAWANTMTWICATIVQFCFGSHTQDHSTRMPKWQELNNAVEDWARSRPLSFNPIWQGDGSCDGNPFPEYYFAADWHLAAFGFYQLACILLIIYKPTPRFAIRRAQAGGLRKEDAQILEHARALCGSCKSEPSNVPARITLCHSLFLWGGLLDDPCERACLVQLLEELEQNHAWPTAWIISMLKGEWGTFSL</sequence>
<gene>
    <name evidence="10" type="ORF">B0T21DRAFT_339507</name>
</gene>
<feature type="compositionally biased region" description="Pro residues" evidence="7">
    <location>
        <begin position="129"/>
        <end position="142"/>
    </location>
</feature>
<keyword evidence="8" id="KW-1133">Transmembrane helix</keyword>
<dbReference type="GO" id="GO:0008270">
    <property type="term" value="F:zinc ion binding"/>
    <property type="evidence" value="ECO:0007669"/>
    <property type="project" value="InterPro"/>
</dbReference>
<dbReference type="InterPro" id="IPR036864">
    <property type="entry name" value="Zn2-C6_fun-type_DNA-bd_sf"/>
</dbReference>
<evidence type="ECO:0000256" key="3">
    <source>
        <dbReference type="ARBA" id="ARBA00023015"/>
    </source>
</evidence>
<keyword evidence="8" id="KW-0812">Transmembrane</keyword>
<keyword evidence="11" id="KW-1185">Reference proteome</keyword>
<feature type="transmembrane region" description="Helical" evidence="8">
    <location>
        <begin position="402"/>
        <end position="420"/>
    </location>
</feature>
<dbReference type="PANTHER" id="PTHR37534">
    <property type="entry name" value="TRANSCRIPTIONAL ACTIVATOR PROTEIN UGA3"/>
    <property type="match status" value="1"/>
</dbReference>
<name>A0AA40AIS7_9PEZI</name>
<proteinExistence type="predicted"/>
<dbReference type="SMART" id="SM00066">
    <property type="entry name" value="GAL4"/>
    <property type="match status" value="1"/>
</dbReference>